<dbReference type="InterPro" id="IPR001128">
    <property type="entry name" value="Cyt_P450"/>
</dbReference>
<keyword evidence="4" id="KW-0503">Monooxygenase</keyword>
<dbReference type="SUPFAM" id="SSF48264">
    <property type="entry name" value="Cytochrome P450"/>
    <property type="match status" value="1"/>
</dbReference>
<evidence type="ECO:0000256" key="4">
    <source>
        <dbReference type="RuleBase" id="RU000461"/>
    </source>
</evidence>
<dbReference type="EMBL" id="JAQJAN010000011">
    <property type="protein sequence ID" value="KAJ5719167.1"/>
    <property type="molecule type" value="Genomic_DNA"/>
</dbReference>
<comment type="similarity">
    <text evidence="4">Belongs to the cytochrome P450 family.</text>
</comment>
<dbReference type="Gene3D" id="1.10.630.10">
    <property type="entry name" value="Cytochrome P450"/>
    <property type="match status" value="1"/>
</dbReference>
<protein>
    <recommendedName>
        <fullName evidence="7">Cytochrome P450</fullName>
    </recommendedName>
</protein>
<keyword evidence="3 4" id="KW-0408">Iron</keyword>
<evidence type="ECO:0008006" key="7">
    <source>
        <dbReference type="Google" id="ProtNLM"/>
    </source>
</evidence>
<dbReference type="GO" id="GO:0016705">
    <property type="term" value="F:oxidoreductase activity, acting on paired donors, with incorporation or reduction of molecular oxygen"/>
    <property type="evidence" value="ECO:0007669"/>
    <property type="project" value="InterPro"/>
</dbReference>
<evidence type="ECO:0000256" key="1">
    <source>
        <dbReference type="ARBA" id="ARBA00022723"/>
    </source>
</evidence>
<dbReference type="AlphaFoldDB" id="A0AAD6HHZ7"/>
<evidence type="ECO:0000256" key="2">
    <source>
        <dbReference type="ARBA" id="ARBA00023002"/>
    </source>
</evidence>
<keyword evidence="6" id="KW-1185">Reference proteome</keyword>
<dbReference type="Pfam" id="PF00067">
    <property type="entry name" value="p450"/>
    <property type="match status" value="1"/>
</dbReference>
<dbReference type="GO" id="GO:0043386">
    <property type="term" value="P:mycotoxin biosynthetic process"/>
    <property type="evidence" value="ECO:0007669"/>
    <property type="project" value="UniProtKB-ARBA"/>
</dbReference>
<dbReference type="PROSITE" id="PS00086">
    <property type="entry name" value="CYTOCHROME_P450"/>
    <property type="match status" value="1"/>
</dbReference>
<dbReference type="GO" id="GO:0004497">
    <property type="term" value="F:monooxygenase activity"/>
    <property type="evidence" value="ECO:0007669"/>
    <property type="project" value="UniProtKB-KW"/>
</dbReference>
<dbReference type="GO" id="GO:0020037">
    <property type="term" value="F:heme binding"/>
    <property type="evidence" value="ECO:0007669"/>
    <property type="project" value="InterPro"/>
</dbReference>
<dbReference type="GO" id="GO:0005506">
    <property type="term" value="F:iron ion binding"/>
    <property type="evidence" value="ECO:0007669"/>
    <property type="project" value="InterPro"/>
</dbReference>
<keyword evidence="2 4" id="KW-0560">Oxidoreductase</keyword>
<reference evidence="5" key="1">
    <citation type="journal article" date="2023" name="IMA Fungus">
        <title>Comparative genomic study of the Penicillium genus elucidates a diverse pangenome and 15 lateral gene transfer events.</title>
        <authorList>
            <person name="Petersen C."/>
            <person name="Sorensen T."/>
            <person name="Nielsen M.R."/>
            <person name="Sondergaard T.E."/>
            <person name="Sorensen J.L."/>
            <person name="Fitzpatrick D.A."/>
            <person name="Frisvad J.C."/>
            <person name="Nielsen K.L."/>
        </authorList>
    </citation>
    <scope>NUCLEOTIDE SEQUENCE</scope>
    <source>
        <strain evidence="5">IBT 17514</strain>
    </source>
</reference>
<dbReference type="InterPro" id="IPR036396">
    <property type="entry name" value="Cyt_P450_sf"/>
</dbReference>
<evidence type="ECO:0000313" key="6">
    <source>
        <dbReference type="Proteomes" id="UP001215712"/>
    </source>
</evidence>
<evidence type="ECO:0000256" key="3">
    <source>
        <dbReference type="ARBA" id="ARBA00023004"/>
    </source>
</evidence>
<sequence>MDRHLMTFGHGSRTCIGKNISIMKMGKLVPQIIRKFEIEWASDKPEWHVETFWFAKQHGVICRLRSRDLF</sequence>
<dbReference type="InterPro" id="IPR017972">
    <property type="entry name" value="Cyt_P450_CS"/>
</dbReference>
<proteinExistence type="inferred from homology"/>
<reference evidence="5" key="2">
    <citation type="submission" date="2023-01" db="EMBL/GenBank/DDBJ databases">
        <authorList>
            <person name="Petersen C."/>
        </authorList>
    </citation>
    <scope>NUCLEOTIDE SEQUENCE</scope>
    <source>
        <strain evidence="5">IBT 17514</strain>
    </source>
</reference>
<dbReference type="Proteomes" id="UP001215712">
    <property type="component" value="Unassembled WGS sequence"/>
</dbReference>
<name>A0AAD6HHZ7_9EURO</name>
<keyword evidence="1 4" id="KW-0479">Metal-binding</keyword>
<gene>
    <name evidence="5" type="ORF">N7493_007622</name>
</gene>
<organism evidence="5 6">
    <name type="scientific">Penicillium malachiteum</name>
    <dbReference type="NCBI Taxonomy" id="1324776"/>
    <lineage>
        <taxon>Eukaryota</taxon>
        <taxon>Fungi</taxon>
        <taxon>Dikarya</taxon>
        <taxon>Ascomycota</taxon>
        <taxon>Pezizomycotina</taxon>
        <taxon>Eurotiomycetes</taxon>
        <taxon>Eurotiomycetidae</taxon>
        <taxon>Eurotiales</taxon>
        <taxon>Aspergillaceae</taxon>
        <taxon>Penicillium</taxon>
    </lineage>
</organism>
<accession>A0AAD6HHZ7</accession>
<keyword evidence="4" id="KW-0349">Heme</keyword>
<evidence type="ECO:0000313" key="5">
    <source>
        <dbReference type="EMBL" id="KAJ5719167.1"/>
    </source>
</evidence>
<comment type="caution">
    <text evidence="5">The sequence shown here is derived from an EMBL/GenBank/DDBJ whole genome shotgun (WGS) entry which is preliminary data.</text>
</comment>